<evidence type="ECO:0000256" key="1">
    <source>
        <dbReference type="SAM" id="Phobius"/>
    </source>
</evidence>
<comment type="caution">
    <text evidence="3">The sequence shown here is derived from an EMBL/GenBank/DDBJ whole genome shotgun (WGS) entry which is preliminary data.</text>
</comment>
<evidence type="ECO:0000313" key="3">
    <source>
        <dbReference type="EMBL" id="MFC2926753.1"/>
    </source>
</evidence>
<feature type="transmembrane region" description="Helical" evidence="1">
    <location>
        <begin position="124"/>
        <end position="143"/>
    </location>
</feature>
<name>A0ABV6ZZG7_9PROT</name>
<proteinExistence type="predicted"/>
<feature type="domain" description="Cytoskeleton protein RodZ-like C-terminal" evidence="2">
    <location>
        <begin position="198"/>
        <end position="262"/>
    </location>
</feature>
<organism evidence="3 4">
    <name type="scientific">Hyphobacterium vulgare</name>
    <dbReference type="NCBI Taxonomy" id="1736751"/>
    <lineage>
        <taxon>Bacteria</taxon>
        <taxon>Pseudomonadati</taxon>
        <taxon>Pseudomonadota</taxon>
        <taxon>Alphaproteobacteria</taxon>
        <taxon>Maricaulales</taxon>
        <taxon>Maricaulaceae</taxon>
        <taxon>Hyphobacterium</taxon>
    </lineage>
</organism>
<dbReference type="PANTHER" id="PTHR34475">
    <property type="match status" value="1"/>
</dbReference>
<dbReference type="EMBL" id="JBHRSV010000023">
    <property type="protein sequence ID" value="MFC2926753.1"/>
    <property type="molecule type" value="Genomic_DNA"/>
</dbReference>
<evidence type="ECO:0000313" key="4">
    <source>
        <dbReference type="Proteomes" id="UP001595379"/>
    </source>
</evidence>
<gene>
    <name evidence="3" type="ORF">ACFOOR_11610</name>
</gene>
<keyword evidence="1" id="KW-1133">Transmembrane helix</keyword>
<dbReference type="InterPro" id="IPR010982">
    <property type="entry name" value="Lambda_DNA-bd_dom_sf"/>
</dbReference>
<dbReference type="InterPro" id="IPR001387">
    <property type="entry name" value="Cro/C1-type_HTH"/>
</dbReference>
<reference evidence="4" key="1">
    <citation type="journal article" date="2019" name="Int. J. Syst. Evol. Microbiol.">
        <title>The Global Catalogue of Microorganisms (GCM) 10K type strain sequencing project: providing services to taxonomists for standard genome sequencing and annotation.</title>
        <authorList>
            <consortium name="The Broad Institute Genomics Platform"/>
            <consortium name="The Broad Institute Genome Sequencing Center for Infectious Disease"/>
            <person name="Wu L."/>
            <person name="Ma J."/>
        </authorList>
    </citation>
    <scope>NUCLEOTIDE SEQUENCE [LARGE SCALE GENOMIC DNA]</scope>
    <source>
        <strain evidence="4">KCTC 52487</strain>
    </source>
</reference>
<accession>A0ABV6ZZG7</accession>
<dbReference type="RefSeq" id="WP_343165785.1">
    <property type="nucleotide sequence ID" value="NZ_JBHRSV010000023.1"/>
</dbReference>
<dbReference type="InterPro" id="IPR025194">
    <property type="entry name" value="RodZ-like_C"/>
</dbReference>
<keyword evidence="1" id="KW-0812">Transmembrane</keyword>
<dbReference type="CDD" id="cd00093">
    <property type="entry name" value="HTH_XRE"/>
    <property type="match status" value="1"/>
</dbReference>
<evidence type="ECO:0000259" key="2">
    <source>
        <dbReference type="Pfam" id="PF13464"/>
    </source>
</evidence>
<dbReference type="InterPro" id="IPR050400">
    <property type="entry name" value="Bact_Cytoskel_RodZ"/>
</dbReference>
<protein>
    <submittedName>
        <fullName evidence="3">Helix-turn-helix domain-containing protein</fullName>
    </submittedName>
</protein>
<keyword evidence="4" id="KW-1185">Reference proteome</keyword>
<dbReference type="Gene3D" id="1.10.260.40">
    <property type="entry name" value="lambda repressor-like DNA-binding domains"/>
    <property type="match status" value="1"/>
</dbReference>
<dbReference type="Pfam" id="PF13464">
    <property type="entry name" value="RodZ_C"/>
    <property type="match status" value="1"/>
</dbReference>
<sequence length="286" mass="30378">MTEGRNPGGFVPVDAIFAGSGTSCVQLSAGEKLRDARARLGLTLDSAAARTRIRRDYLEALETMDPRGLPSRAYCVGYLRTYAQFLSLDEAAIVDQFKREVDTQTGRATPTAPKEKREIKLPRGAFGAVLILAGVAGIAWWYANTASGEGAFADVPPPPDADLSLLEDESLANGARSWSVGDVWRDLPAPGTATEEVVLQASAPTWLEVRDGSGRLLFSRELAAGERYRALSEDGLTVTSADAGLIEVFVDGQSFGLLGEPGTPVDERPVHAGAFLVAEAEIEIAG</sequence>
<keyword evidence="1" id="KW-0472">Membrane</keyword>
<dbReference type="Pfam" id="PF13413">
    <property type="entry name" value="HTH_25"/>
    <property type="match status" value="1"/>
</dbReference>
<dbReference type="Proteomes" id="UP001595379">
    <property type="component" value="Unassembled WGS sequence"/>
</dbReference>
<dbReference type="PANTHER" id="PTHR34475:SF1">
    <property type="entry name" value="CYTOSKELETON PROTEIN RODZ"/>
    <property type="match status" value="1"/>
</dbReference>